<keyword evidence="2" id="KW-0808">Transferase</keyword>
<gene>
    <name evidence="2" type="ORF">OY187_13245</name>
</gene>
<name>A0ABT4HGU5_MYCIR</name>
<evidence type="ECO:0000313" key="3">
    <source>
        <dbReference type="Proteomes" id="UP001084650"/>
    </source>
</evidence>
<accession>A0ABT4HGU5</accession>
<keyword evidence="3" id="KW-1185">Reference proteome</keyword>
<dbReference type="Gene3D" id="3.90.550.10">
    <property type="entry name" value="Spore Coat Polysaccharide Biosynthesis Protein SpsA, Chain A"/>
    <property type="match status" value="1"/>
</dbReference>
<evidence type="ECO:0000313" key="2">
    <source>
        <dbReference type="EMBL" id="MCZ0729014.1"/>
    </source>
</evidence>
<sequence length="182" mass="18500">MAQAFWASGIVLAAGAGTRFGMPKVLAADGEWLRASIEALRGGGCREVLVVLGAAVVDVPAPAQAVVAEDWADGLSASVRAGVLAAHESADFVALTTVDTPDVGAAAVRRVLAAGGESASGLARASYHGRPGHPVVMARRHWPALLAVLTGDDGAGPFLRGRPDVVSVECGDLSTGRDIDQR</sequence>
<evidence type="ECO:0000259" key="1">
    <source>
        <dbReference type="Pfam" id="PF12804"/>
    </source>
</evidence>
<dbReference type="Pfam" id="PF12804">
    <property type="entry name" value="NTP_transf_3"/>
    <property type="match status" value="1"/>
</dbReference>
<reference evidence="2" key="1">
    <citation type="submission" date="2022-12" db="EMBL/GenBank/DDBJ databases">
        <title>Whole genome sequence of Mycolicibacterium iranicum strain SBH312.</title>
        <authorList>
            <person name="Jani J."/>
            <person name="Arifin Mustapha Z."/>
            <person name="Ahmed K."/>
            <person name="Kai Ling C."/>
        </authorList>
    </citation>
    <scope>NUCLEOTIDE SEQUENCE</scope>
    <source>
        <strain evidence="2">SBH312</strain>
    </source>
</reference>
<dbReference type="InterPro" id="IPR029044">
    <property type="entry name" value="Nucleotide-diphossugar_trans"/>
</dbReference>
<dbReference type="RefSeq" id="WP_268786264.1">
    <property type="nucleotide sequence ID" value="NZ_JAPQYE010000005.1"/>
</dbReference>
<dbReference type="InterPro" id="IPR025877">
    <property type="entry name" value="MobA-like_NTP_Trfase"/>
</dbReference>
<dbReference type="Proteomes" id="UP001084650">
    <property type="component" value="Unassembled WGS sequence"/>
</dbReference>
<proteinExistence type="predicted"/>
<comment type="caution">
    <text evidence="2">The sequence shown here is derived from an EMBL/GenBank/DDBJ whole genome shotgun (WGS) entry which is preliminary data.</text>
</comment>
<protein>
    <submittedName>
        <fullName evidence="2">NTP transferase domain-containing protein</fullName>
    </submittedName>
</protein>
<organism evidence="2 3">
    <name type="scientific">Mycolicibacterium iranicum</name>
    <name type="common">Mycobacterium iranicum</name>
    <dbReference type="NCBI Taxonomy" id="912594"/>
    <lineage>
        <taxon>Bacteria</taxon>
        <taxon>Bacillati</taxon>
        <taxon>Actinomycetota</taxon>
        <taxon>Actinomycetes</taxon>
        <taxon>Mycobacteriales</taxon>
        <taxon>Mycobacteriaceae</taxon>
        <taxon>Mycolicibacterium</taxon>
    </lineage>
</organism>
<dbReference type="PANTHER" id="PTHR43777">
    <property type="entry name" value="MOLYBDENUM COFACTOR CYTIDYLYLTRANSFERASE"/>
    <property type="match status" value="1"/>
</dbReference>
<dbReference type="EMBL" id="JAPQYE010000005">
    <property type="protein sequence ID" value="MCZ0729014.1"/>
    <property type="molecule type" value="Genomic_DNA"/>
</dbReference>
<dbReference type="SUPFAM" id="SSF53448">
    <property type="entry name" value="Nucleotide-diphospho-sugar transferases"/>
    <property type="match status" value="1"/>
</dbReference>
<dbReference type="GO" id="GO:0016740">
    <property type="term" value="F:transferase activity"/>
    <property type="evidence" value="ECO:0007669"/>
    <property type="project" value="UniProtKB-KW"/>
</dbReference>
<dbReference type="PANTHER" id="PTHR43777:SF1">
    <property type="entry name" value="MOLYBDENUM COFACTOR CYTIDYLYLTRANSFERASE"/>
    <property type="match status" value="1"/>
</dbReference>
<feature type="domain" description="MobA-like NTP transferase" evidence="1">
    <location>
        <begin position="9"/>
        <end position="161"/>
    </location>
</feature>